<dbReference type="PANTHER" id="PTHR30619:SF1">
    <property type="entry name" value="RECOMBINATION PROTEIN 2"/>
    <property type="match status" value="1"/>
</dbReference>
<keyword evidence="2" id="KW-1185">Reference proteome</keyword>
<dbReference type="SUPFAM" id="SSF56281">
    <property type="entry name" value="Metallo-hydrolase/oxidoreductase"/>
    <property type="match status" value="1"/>
</dbReference>
<organism evidence="1 2">
    <name type="scientific">Amycolatopsis oliviviridis</name>
    <dbReference type="NCBI Taxonomy" id="1471590"/>
    <lineage>
        <taxon>Bacteria</taxon>
        <taxon>Bacillati</taxon>
        <taxon>Actinomycetota</taxon>
        <taxon>Actinomycetes</taxon>
        <taxon>Pseudonocardiales</taxon>
        <taxon>Pseudonocardiaceae</taxon>
        <taxon>Amycolatopsis</taxon>
    </lineage>
</organism>
<dbReference type="InterPro" id="IPR052159">
    <property type="entry name" value="Competence_DNA_uptake"/>
</dbReference>
<dbReference type="Gene3D" id="3.60.15.10">
    <property type="entry name" value="Ribonuclease Z/Hydroxyacylglutathione hydrolase-like"/>
    <property type="match status" value="1"/>
</dbReference>
<accession>A0ABQ3L8H2</accession>
<evidence type="ECO:0000313" key="1">
    <source>
        <dbReference type="EMBL" id="GHH01537.1"/>
    </source>
</evidence>
<evidence type="ECO:0008006" key="3">
    <source>
        <dbReference type="Google" id="ProtNLM"/>
    </source>
</evidence>
<name>A0ABQ3L8H2_9PSEU</name>
<reference evidence="2" key="1">
    <citation type="journal article" date="2019" name="Int. J. Syst. Evol. Microbiol.">
        <title>The Global Catalogue of Microorganisms (GCM) 10K type strain sequencing project: providing services to taxonomists for standard genome sequencing and annotation.</title>
        <authorList>
            <consortium name="The Broad Institute Genomics Platform"/>
            <consortium name="The Broad Institute Genome Sequencing Center for Infectious Disease"/>
            <person name="Wu L."/>
            <person name="Ma J."/>
        </authorList>
    </citation>
    <scope>NUCLEOTIDE SEQUENCE [LARGE SCALE GENOMIC DNA]</scope>
    <source>
        <strain evidence="2">CGMCC 4.7683</strain>
    </source>
</reference>
<proteinExistence type="predicted"/>
<protein>
    <recommendedName>
        <fullName evidence="3">Metallo-beta-lactamase domain-containing protein</fullName>
    </recommendedName>
</protein>
<comment type="caution">
    <text evidence="1">The sequence shown here is derived from an EMBL/GenBank/DDBJ whole genome shotgun (WGS) entry which is preliminary data.</text>
</comment>
<dbReference type="InterPro" id="IPR036866">
    <property type="entry name" value="RibonucZ/Hydroxyglut_hydro"/>
</dbReference>
<evidence type="ECO:0000313" key="2">
    <source>
        <dbReference type="Proteomes" id="UP000635387"/>
    </source>
</evidence>
<dbReference type="EMBL" id="BNAY01000001">
    <property type="protein sequence ID" value="GHH01537.1"/>
    <property type="molecule type" value="Genomic_DNA"/>
</dbReference>
<dbReference type="Proteomes" id="UP000635387">
    <property type="component" value="Unassembled WGS sequence"/>
</dbReference>
<gene>
    <name evidence="1" type="ORF">GCM10017790_01590</name>
</gene>
<sequence length="285" mass="30958">MVFSHADNDHVGGASQLLSDDRVSIDKVWLNTDVKKTTKKFIDLLHQLNNLVRAKKIKLSVNLNSAASGDLDFGRVSIEVIHPSVSRAIAGQATAKGHPMGEMTTNGMSAVIRVLLADRPCVLLAGDVDSAGFNEIANEETVLNADVLVFPHHGGHAYGPSDEDFASRFTRSVDPKVVVFSMGRDISYKNPDLNILRGVRRAAPKAHITCTQLSKHCQVEDITPGSSEAGEVAGWPSLAKSKTLCCAGTVLVDMTDGKFTYTPNRDEHHKFINRRIEDPQCATET</sequence>
<dbReference type="PANTHER" id="PTHR30619">
    <property type="entry name" value="DNA INTERNALIZATION/COMPETENCE PROTEIN COMEC/REC2"/>
    <property type="match status" value="1"/>
</dbReference>